<evidence type="ECO:0000313" key="2">
    <source>
        <dbReference type="EMBL" id="KAF7407237.1"/>
    </source>
</evidence>
<name>A0A834NFB1_VESVU</name>
<feature type="compositionally biased region" description="Basic and acidic residues" evidence="1">
    <location>
        <begin position="122"/>
        <end position="141"/>
    </location>
</feature>
<comment type="caution">
    <text evidence="2">The sequence shown here is derived from an EMBL/GenBank/DDBJ whole genome shotgun (WGS) entry which is preliminary data.</text>
</comment>
<feature type="compositionally biased region" description="Basic and acidic residues" evidence="1">
    <location>
        <begin position="323"/>
        <end position="332"/>
    </location>
</feature>
<feature type="region of interest" description="Disordered" evidence="1">
    <location>
        <begin position="210"/>
        <end position="332"/>
    </location>
</feature>
<feature type="region of interest" description="Disordered" evidence="1">
    <location>
        <begin position="352"/>
        <end position="371"/>
    </location>
</feature>
<evidence type="ECO:0000256" key="1">
    <source>
        <dbReference type="SAM" id="MobiDB-lite"/>
    </source>
</evidence>
<dbReference type="Proteomes" id="UP000614350">
    <property type="component" value="Unassembled WGS sequence"/>
</dbReference>
<feature type="compositionally biased region" description="Basic residues" evidence="1">
    <location>
        <begin position="240"/>
        <end position="249"/>
    </location>
</feature>
<feature type="compositionally biased region" description="Low complexity" evidence="1">
    <location>
        <begin position="362"/>
        <end position="371"/>
    </location>
</feature>
<keyword evidence="3" id="KW-1185">Reference proteome</keyword>
<dbReference type="AlphaFoldDB" id="A0A834NFB1"/>
<gene>
    <name evidence="2" type="ORF">HZH66_001774</name>
</gene>
<organism evidence="2 3">
    <name type="scientific">Vespula vulgaris</name>
    <name type="common">Yellow jacket</name>
    <name type="synonym">Wasp</name>
    <dbReference type="NCBI Taxonomy" id="7454"/>
    <lineage>
        <taxon>Eukaryota</taxon>
        <taxon>Metazoa</taxon>
        <taxon>Ecdysozoa</taxon>
        <taxon>Arthropoda</taxon>
        <taxon>Hexapoda</taxon>
        <taxon>Insecta</taxon>
        <taxon>Pterygota</taxon>
        <taxon>Neoptera</taxon>
        <taxon>Endopterygota</taxon>
        <taxon>Hymenoptera</taxon>
        <taxon>Apocrita</taxon>
        <taxon>Aculeata</taxon>
        <taxon>Vespoidea</taxon>
        <taxon>Vespidae</taxon>
        <taxon>Vespinae</taxon>
        <taxon>Vespula</taxon>
    </lineage>
</organism>
<accession>A0A834NFB1</accession>
<feature type="compositionally biased region" description="Basic and acidic residues" evidence="1">
    <location>
        <begin position="271"/>
        <end position="307"/>
    </location>
</feature>
<evidence type="ECO:0000313" key="3">
    <source>
        <dbReference type="Proteomes" id="UP000614350"/>
    </source>
</evidence>
<feature type="region of interest" description="Disordered" evidence="1">
    <location>
        <begin position="108"/>
        <end position="141"/>
    </location>
</feature>
<protein>
    <submittedName>
        <fullName evidence="2">Uncharacterized protein</fullName>
    </submittedName>
</protein>
<dbReference type="EMBL" id="JACSEA010000002">
    <property type="protein sequence ID" value="KAF7407237.1"/>
    <property type="molecule type" value="Genomic_DNA"/>
</dbReference>
<reference evidence="2" key="1">
    <citation type="journal article" date="2020" name="G3 (Bethesda)">
        <title>High-Quality Assemblies for Three Invasive Social Wasps from the &lt;i&gt;Vespula&lt;/i&gt; Genus.</title>
        <authorList>
            <person name="Harrop T.W.R."/>
            <person name="Guhlin J."/>
            <person name="McLaughlin G.M."/>
            <person name="Permina E."/>
            <person name="Stockwell P."/>
            <person name="Gilligan J."/>
            <person name="Le Lec M.F."/>
            <person name="Gruber M.A.M."/>
            <person name="Quinn O."/>
            <person name="Lovegrove M."/>
            <person name="Duncan E.J."/>
            <person name="Remnant E.J."/>
            <person name="Van Eeckhoven J."/>
            <person name="Graham B."/>
            <person name="Knapp R.A."/>
            <person name="Langford K.W."/>
            <person name="Kronenberg Z."/>
            <person name="Press M.O."/>
            <person name="Eacker S.M."/>
            <person name="Wilson-Rankin E.E."/>
            <person name="Purcell J."/>
            <person name="Lester P.J."/>
            <person name="Dearden P.K."/>
        </authorList>
    </citation>
    <scope>NUCLEOTIDE SEQUENCE</scope>
    <source>
        <strain evidence="2">Marl-1</strain>
    </source>
</reference>
<sequence length="371" mass="43115">MDVWMDRWMEGWMDGWLAGWLVGWLERDPIDRNNPEAIKRASAQSGYLAGHFRTRVSTYKLPRPGRYFDVVLEIPAEYPCQPPKLFDADSTDEFVVHQKAIVGITIEENRKDRSIDPPTNRQTDRSANKSNQHLDKDQRDRRACERACNWSDCRGESLVIKEVDVCPGWTSDEHGRGVVAVNVTGRALDVTGHTSITHASDLHDHYRGEKYRSVNKGNSQKHKRNKKEERQKTMYSSRKAQQKRIKISLRRMVASTPLYPLRSGYGMQEETVGKKKEKERARERERERERRERKERWKKEKNIGDARGKRHDRLSRHSAGSHNGDRRASERSFMESIRRFRVLVSEPRQRYNFVAPTPPTLPGTIGLPAAT</sequence>
<proteinExistence type="predicted"/>